<dbReference type="Proteomes" id="UP001321700">
    <property type="component" value="Unassembled WGS sequence"/>
</dbReference>
<protein>
    <submittedName>
        <fullName evidence="1">Uncharacterized protein</fullName>
    </submittedName>
</protein>
<comment type="caution">
    <text evidence="1">The sequence shown here is derived from an EMBL/GenBank/DDBJ whole genome shotgun (WGS) entry which is preliminary data.</text>
</comment>
<gene>
    <name evidence="1" type="ORF">RAE19_18480</name>
</gene>
<organism evidence="1 2">
    <name type="scientific">Rhodoferax potami</name>
    <dbReference type="NCBI Taxonomy" id="3068338"/>
    <lineage>
        <taxon>Bacteria</taxon>
        <taxon>Pseudomonadati</taxon>
        <taxon>Pseudomonadota</taxon>
        <taxon>Betaproteobacteria</taxon>
        <taxon>Burkholderiales</taxon>
        <taxon>Comamonadaceae</taxon>
        <taxon>Rhodoferax</taxon>
    </lineage>
</organism>
<sequence>MNVQHLLPRLTLHRQFAEDLWAAKAPCFALGMVEERQEPMGLLALRPPKAMPKEAMALGFNLAKYAHPLYRDFQLKQERIFFYLFAFPHLKSDQLTFARERYQARTDCTSTGGLVSVGFTEAPDTNRSAGLHSKSVIRHSLPLRECRVHLLPV</sequence>
<keyword evidence="2" id="KW-1185">Reference proteome</keyword>
<reference evidence="1 2" key="1">
    <citation type="submission" date="2023-08" db="EMBL/GenBank/DDBJ databases">
        <title>Rhodoferax potami sp. nov. and Rhodoferax mekongensis sp. nov., isolated from the Mekong River in Thailand.</title>
        <authorList>
            <person name="Kitikhun S."/>
            <person name="Charoenyingcharoen P."/>
            <person name="Siriarchawattana P."/>
            <person name="Likhitrattanapisal S."/>
            <person name="Nilsakha T."/>
            <person name="Chanpet A."/>
            <person name="Rattanawaree P."/>
            <person name="Ingsriswang S."/>
        </authorList>
    </citation>
    <scope>NUCLEOTIDE SEQUENCE [LARGE SCALE GENOMIC DNA]</scope>
    <source>
        <strain evidence="1 2">TBRC 17660</strain>
    </source>
</reference>
<name>A0ABU3KSD1_9BURK</name>
<dbReference type="EMBL" id="JAVBIK010000003">
    <property type="protein sequence ID" value="MDT7520651.1"/>
    <property type="molecule type" value="Genomic_DNA"/>
</dbReference>
<dbReference type="RefSeq" id="WP_313876349.1">
    <property type="nucleotide sequence ID" value="NZ_JAVBIK010000003.1"/>
</dbReference>
<proteinExistence type="predicted"/>
<evidence type="ECO:0000313" key="1">
    <source>
        <dbReference type="EMBL" id="MDT7520651.1"/>
    </source>
</evidence>
<accession>A0ABU3KSD1</accession>
<evidence type="ECO:0000313" key="2">
    <source>
        <dbReference type="Proteomes" id="UP001321700"/>
    </source>
</evidence>